<reference evidence="1 2" key="1">
    <citation type="submission" date="2018-11" db="EMBL/GenBank/DDBJ databases">
        <authorList>
            <consortium name="Pathogen Informatics"/>
        </authorList>
    </citation>
    <scope>NUCLEOTIDE SEQUENCE [LARGE SCALE GENOMIC DNA]</scope>
</reference>
<evidence type="ECO:0000313" key="3">
    <source>
        <dbReference type="WBParaSite" id="HPBE_0001335001-mRNA-1"/>
    </source>
</evidence>
<accession>A0A183FXQ2</accession>
<dbReference type="EMBL" id="UZAH01027876">
    <property type="protein sequence ID" value="VDO95800.1"/>
    <property type="molecule type" value="Genomic_DNA"/>
</dbReference>
<name>A0A183FXQ2_HELPZ</name>
<accession>A0A3P7Z7Z5</accession>
<protein>
    <submittedName>
        <fullName evidence="1 3">Uncharacterized protein</fullName>
    </submittedName>
</protein>
<proteinExistence type="predicted"/>
<reference evidence="3" key="2">
    <citation type="submission" date="2019-09" db="UniProtKB">
        <authorList>
            <consortium name="WormBaseParasite"/>
        </authorList>
    </citation>
    <scope>IDENTIFICATION</scope>
</reference>
<keyword evidence="2" id="KW-1185">Reference proteome</keyword>
<dbReference type="WBParaSite" id="HPBE_0001335001-mRNA-1">
    <property type="protein sequence ID" value="HPBE_0001335001-mRNA-1"/>
    <property type="gene ID" value="HPBE_0001335001"/>
</dbReference>
<gene>
    <name evidence="1" type="ORF">HPBE_LOCUS13347</name>
</gene>
<sequence length="98" mass="10985">MDFEKNEPGPSDSAAILCTISHARQPRIVTARHSSCEQGTDENQCEAECNERDRDCQQKEPVEEATECLSAPSTVEPVEEGRALAKVTYFEILVRDMR</sequence>
<evidence type="ECO:0000313" key="2">
    <source>
        <dbReference type="Proteomes" id="UP000050761"/>
    </source>
</evidence>
<organism evidence="2 3">
    <name type="scientific">Heligmosomoides polygyrus</name>
    <name type="common">Parasitic roundworm</name>
    <dbReference type="NCBI Taxonomy" id="6339"/>
    <lineage>
        <taxon>Eukaryota</taxon>
        <taxon>Metazoa</taxon>
        <taxon>Ecdysozoa</taxon>
        <taxon>Nematoda</taxon>
        <taxon>Chromadorea</taxon>
        <taxon>Rhabditida</taxon>
        <taxon>Rhabditina</taxon>
        <taxon>Rhabditomorpha</taxon>
        <taxon>Strongyloidea</taxon>
        <taxon>Heligmosomidae</taxon>
        <taxon>Heligmosomoides</taxon>
    </lineage>
</organism>
<dbReference type="Proteomes" id="UP000050761">
    <property type="component" value="Unassembled WGS sequence"/>
</dbReference>
<evidence type="ECO:0000313" key="1">
    <source>
        <dbReference type="EMBL" id="VDO95800.1"/>
    </source>
</evidence>
<dbReference type="AlphaFoldDB" id="A0A183FXQ2"/>